<sequence length="537" mass="59156">MSQRRNSLFGRPTSMVIDQRTIDGLTDETTAYRKSMFSTRSSVNRKSTSTVSSSISIIVSNSPLSPKSSSSDAPINNKLSITVSASIMSSSSSSSTISSMVDASPEQHSVNQPPEKTRRRDILGRMRSSLDRHRSLPWSRSSKSTSKLSNSEPESEGGLVARTERKNSAQNAFNLKEMKRSASAFFHFNTSTTPSTSISPSSSATYTSSCYSPNSSSPTSSVTSASYPCSLSPVKSYHEDVPATIVEDDVAITEPSSSTTPRMDVATVTSLNPHVPPIPRSRRNNGHRARPQTIVGFFRQSRIFSSPSKSCDVFGMPLRDAVVMSRLDVNRDDNRYWVPVIVTRCISFLNQHGLHEEGLYRVSGSVSGIEELKKEFAFYGQEMVLLPDVHDVHTVASLLKAYIRALPEELIPPSPQLFSILTHISDDVPYEAIQHLIATLPVYNFHLLHILCSHFALVASACGKNRMTLSNLILILCPTMRMDSKLFSWMVEDVDRCLGPVDQSSIRNKEYAAVIDETSIPVDSGPHMGTHRGDRLI</sequence>
<name>A0ACC3T710_LIPKO</name>
<accession>A0ACC3T710</accession>
<comment type="caution">
    <text evidence="1">The sequence shown here is derived from an EMBL/GenBank/DDBJ whole genome shotgun (WGS) entry which is preliminary data.</text>
</comment>
<protein>
    <submittedName>
        <fullName evidence="1">Rho GTPase activation protein</fullName>
    </submittedName>
</protein>
<gene>
    <name evidence="1" type="ORF">V1525DRAFT_454718</name>
</gene>
<reference evidence="2" key="1">
    <citation type="journal article" date="2024" name="Front. Bioeng. Biotechnol.">
        <title>Genome-scale model development and genomic sequencing of the oleaginous clade Lipomyces.</title>
        <authorList>
            <person name="Czajka J.J."/>
            <person name="Han Y."/>
            <person name="Kim J."/>
            <person name="Mondo S.J."/>
            <person name="Hofstad B.A."/>
            <person name="Robles A."/>
            <person name="Haridas S."/>
            <person name="Riley R."/>
            <person name="LaButti K."/>
            <person name="Pangilinan J."/>
            <person name="Andreopoulos W."/>
            <person name="Lipzen A."/>
            <person name="Yan J."/>
            <person name="Wang M."/>
            <person name="Ng V."/>
            <person name="Grigoriev I.V."/>
            <person name="Spatafora J.W."/>
            <person name="Magnuson J.K."/>
            <person name="Baker S.E."/>
            <person name="Pomraning K.R."/>
        </authorList>
    </citation>
    <scope>NUCLEOTIDE SEQUENCE [LARGE SCALE GENOMIC DNA]</scope>
    <source>
        <strain evidence="2">CBS 7786</strain>
    </source>
</reference>
<keyword evidence="2" id="KW-1185">Reference proteome</keyword>
<dbReference type="EMBL" id="MU971344">
    <property type="protein sequence ID" value="KAK9239746.1"/>
    <property type="molecule type" value="Genomic_DNA"/>
</dbReference>
<dbReference type="Proteomes" id="UP001433508">
    <property type="component" value="Unassembled WGS sequence"/>
</dbReference>
<proteinExistence type="predicted"/>
<evidence type="ECO:0000313" key="2">
    <source>
        <dbReference type="Proteomes" id="UP001433508"/>
    </source>
</evidence>
<organism evidence="1 2">
    <name type="scientific">Lipomyces kononenkoae</name>
    <name type="common">Yeast</name>
    <dbReference type="NCBI Taxonomy" id="34357"/>
    <lineage>
        <taxon>Eukaryota</taxon>
        <taxon>Fungi</taxon>
        <taxon>Dikarya</taxon>
        <taxon>Ascomycota</taxon>
        <taxon>Saccharomycotina</taxon>
        <taxon>Lipomycetes</taxon>
        <taxon>Lipomycetales</taxon>
        <taxon>Lipomycetaceae</taxon>
        <taxon>Lipomyces</taxon>
    </lineage>
</organism>
<evidence type="ECO:0000313" key="1">
    <source>
        <dbReference type="EMBL" id="KAK9239746.1"/>
    </source>
</evidence>